<feature type="region of interest" description="Disordered" evidence="1">
    <location>
        <begin position="489"/>
        <end position="519"/>
    </location>
</feature>
<dbReference type="Pfam" id="PF07093">
    <property type="entry name" value="SGT1"/>
    <property type="match status" value="1"/>
</dbReference>
<protein>
    <submittedName>
        <fullName evidence="2">Uncharacterized protein</fullName>
    </submittedName>
</protein>
<dbReference type="eggNOG" id="KOG2406">
    <property type="taxonomic scope" value="Eukaryota"/>
</dbReference>
<dbReference type="GO" id="GO:0005634">
    <property type="term" value="C:nucleus"/>
    <property type="evidence" value="ECO:0007669"/>
    <property type="project" value="TreeGrafter"/>
</dbReference>
<dbReference type="PANTHER" id="PTHR13060">
    <property type="entry name" value="SGT1 PROTEIN HSGT1 SUPPRESSOR OF GCR2"/>
    <property type="match status" value="1"/>
</dbReference>
<name>T1J1V2_STRMM</name>
<dbReference type="EnsemblMetazoa" id="SMAR007525-RA">
    <property type="protein sequence ID" value="SMAR007525-PA"/>
    <property type="gene ID" value="SMAR007525"/>
</dbReference>
<sequence>MAQVEDDCVEYFLFPRLPTVKCMKNVLDDLRLVYQSYLAKYLDDYIWQKDSFSLTPVNSPADATTPPHLHGSTRFGCNVDDEWFVVFLLFELTKAFPDLVIRVIDNDNEFLLIEMAEQIPKWLNPETAVNRVYIHQGHVQIIPRSSGKGPLSSLPTSDISVSEAVAAVREHSTFTKCDANTQRALVRRLGAFPDKMRENVHRAHCFLPATAAAILKEAPPILALVVNAFVDRSQSDLQVCRMMKYFPPETRVLQRVRFTKCLYAQLLSDRFEVDSRVGWKMPPARSPSFKSYDLGMKIACGFEMLVHAAKQSAKRNGSMDEKDPRWSHYVANLRAKGYFQDELEGSKVHQQLMNNAKRHFIDDLLAETRHEQRILQLFDNVHVDLDELQREANSLPPADDDGWMDLSVRQLDDILRNKWGDNGGDNVGSKVATAVTASLNSFVNHRSDVEGAEFPTKLRKETKRGNKSNRVTLDPDSFADAMTSILDFKVPEWEEGSSSDMSEYSDEGEDDELKSSKSSINGLKTYMESMDRELSQTAVGQSFERAPQPETETETDFDHYSPVDVDLTALCNILESYRSQGADPGPASNLLSSMGVQIPRNSDD</sequence>
<evidence type="ECO:0000256" key="1">
    <source>
        <dbReference type="SAM" id="MobiDB-lite"/>
    </source>
</evidence>
<keyword evidence="3" id="KW-1185">Reference proteome</keyword>
<dbReference type="Proteomes" id="UP000014500">
    <property type="component" value="Unassembled WGS sequence"/>
</dbReference>
<feature type="compositionally biased region" description="Acidic residues" evidence="1">
    <location>
        <begin position="493"/>
        <end position="512"/>
    </location>
</feature>
<dbReference type="STRING" id="126957.T1J1V2"/>
<dbReference type="InterPro" id="IPR010770">
    <property type="entry name" value="Ecd"/>
</dbReference>
<reference evidence="2" key="2">
    <citation type="submission" date="2015-02" db="UniProtKB">
        <authorList>
            <consortium name="EnsemblMetazoa"/>
        </authorList>
    </citation>
    <scope>IDENTIFICATION</scope>
</reference>
<evidence type="ECO:0000313" key="2">
    <source>
        <dbReference type="EnsemblMetazoa" id="SMAR007525-PA"/>
    </source>
</evidence>
<accession>T1J1V2</accession>
<dbReference type="PANTHER" id="PTHR13060:SF0">
    <property type="entry name" value="PROTEIN ECDYSONELESS HOMOLOG"/>
    <property type="match status" value="1"/>
</dbReference>
<dbReference type="OMA" id="TKDYIWQ"/>
<feature type="region of interest" description="Disordered" evidence="1">
    <location>
        <begin position="579"/>
        <end position="604"/>
    </location>
</feature>
<dbReference type="HOGENOM" id="CLU_006241_2_0_1"/>
<evidence type="ECO:0000313" key="3">
    <source>
        <dbReference type="Proteomes" id="UP000014500"/>
    </source>
</evidence>
<dbReference type="AlphaFoldDB" id="T1J1V2"/>
<proteinExistence type="predicted"/>
<dbReference type="EMBL" id="JH431789">
    <property type="status" value="NOT_ANNOTATED_CDS"/>
    <property type="molecule type" value="Genomic_DNA"/>
</dbReference>
<feature type="region of interest" description="Disordered" evidence="1">
    <location>
        <begin position="453"/>
        <end position="474"/>
    </location>
</feature>
<feature type="region of interest" description="Disordered" evidence="1">
    <location>
        <begin position="538"/>
        <end position="560"/>
    </location>
</feature>
<reference evidence="3" key="1">
    <citation type="submission" date="2011-05" db="EMBL/GenBank/DDBJ databases">
        <authorList>
            <person name="Richards S.R."/>
            <person name="Qu J."/>
            <person name="Jiang H."/>
            <person name="Jhangiani S.N."/>
            <person name="Agravi P."/>
            <person name="Goodspeed R."/>
            <person name="Gross S."/>
            <person name="Mandapat C."/>
            <person name="Jackson L."/>
            <person name="Mathew T."/>
            <person name="Pu L."/>
            <person name="Thornton R."/>
            <person name="Saada N."/>
            <person name="Wilczek-Boney K.B."/>
            <person name="Lee S."/>
            <person name="Kovar C."/>
            <person name="Wu Y."/>
            <person name="Scherer S.E."/>
            <person name="Worley K.C."/>
            <person name="Muzny D.M."/>
            <person name="Gibbs R."/>
        </authorList>
    </citation>
    <scope>NUCLEOTIDE SEQUENCE</scope>
    <source>
        <strain evidence="3">Brora</strain>
    </source>
</reference>
<dbReference type="PhylomeDB" id="T1J1V2"/>
<organism evidence="2 3">
    <name type="scientific">Strigamia maritima</name>
    <name type="common">European centipede</name>
    <name type="synonym">Geophilus maritimus</name>
    <dbReference type="NCBI Taxonomy" id="126957"/>
    <lineage>
        <taxon>Eukaryota</taxon>
        <taxon>Metazoa</taxon>
        <taxon>Ecdysozoa</taxon>
        <taxon>Arthropoda</taxon>
        <taxon>Myriapoda</taxon>
        <taxon>Chilopoda</taxon>
        <taxon>Pleurostigmophora</taxon>
        <taxon>Geophilomorpha</taxon>
        <taxon>Linotaeniidae</taxon>
        <taxon>Strigamia</taxon>
    </lineage>
</organism>